<dbReference type="PANTHER" id="PTHR12486:SF5">
    <property type="entry name" value="ADENOSINE 5'-MONOPHOSPHORAMIDASE HINT3"/>
    <property type="match status" value="1"/>
</dbReference>
<dbReference type="PRINTS" id="PR00332">
    <property type="entry name" value="HISTRIAD"/>
</dbReference>
<dbReference type="SUPFAM" id="SSF54197">
    <property type="entry name" value="HIT-like"/>
    <property type="match status" value="1"/>
</dbReference>
<reference evidence="8 10" key="1">
    <citation type="journal article" date="2012" name="Nature">
        <title>Algal genomes reveal evolutionary mosaicism and the fate of nucleomorphs.</title>
        <authorList>
            <consortium name="DOE Joint Genome Institute"/>
            <person name="Curtis B.A."/>
            <person name="Tanifuji G."/>
            <person name="Burki F."/>
            <person name="Gruber A."/>
            <person name="Irimia M."/>
            <person name="Maruyama S."/>
            <person name="Arias M.C."/>
            <person name="Ball S.G."/>
            <person name="Gile G.H."/>
            <person name="Hirakawa Y."/>
            <person name="Hopkins J.F."/>
            <person name="Kuo A."/>
            <person name="Rensing S.A."/>
            <person name="Schmutz J."/>
            <person name="Symeonidi A."/>
            <person name="Elias M."/>
            <person name="Eveleigh R.J."/>
            <person name="Herman E.K."/>
            <person name="Klute M.J."/>
            <person name="Nakayama T."/>
            <person name="Obornik M."/>
            <person name="Reyes-Prieto A."/>
            <person name="Armbrust E.V."/>
            <person name="Aves S.J."/>
            <person name="Beiko R.G."/>
            <person name="Coutinho P."/>
            <person name="Dacks J.B."/>
            <person name="Durnford D.G."/>
            <person name="Fast N.M."/>
            <person name="Green B.R."/>
            <person name="Grisdale C.J."/>
            <person name="Hempel F."/>
            <person name="Henrissat B."/>
            <person name="Hoppner M.P."/>
            <person name="Ishida K."/>
            <person name="Kim E."/>
            <person name="Koreny L."/>
            <person name="Kroth P.G."/>
            <person name="Liu Y."/>
            <person name="Malik S.B."/>
            <person name="Maier U.G."/>
            <person name="McRose D."/>
            <person name="Mock T."/>
            <person name="Neilson J.A."/>
            <person name="Onodera N.T."/>
            <person name="Poole A.M."/>
            <person name="Pritham E.J."/>
            <person name="Richards T.A."/>
            <person name="Rocap G."/>
            <person name="Roy S.W."/>
            <person name="Sarai C."/>
            <person name="Schaack S."/>
            <person name="Shirato S."/>
            <person name="Slamovits C.H."/>
            <person name="Spencer D.F."/>
            <person name="Suzuki S."/>
            <person name="Worden A.Z."/>
            <person name="Zauner S."/>
            <person name="Barry K."/>
            <person name="Bell C."/>
            <person name="Bharti A.K."/>
            <person name="Crow J.A."/>
            <person name="Grimwood J."/>
            <person name="Kramer R."/>
            <person name="Lindquist E."/>
            <person name="Lucas S."/>
            <person name="Salamov A."/>
            <person name="McFadden G.I."/>
            <person name="Lane C.E."/>
            <person name="Keeling P.J."/>
            <person name="Gray M.W."/>
            <person name="Grigoriev I.V."/>
            <person name="Archibald J.M."/>
        </authorList>
    </citation>
    <scope>NUCLEOTIDE SEQUENCE</scope>
    <source>
        <strain evidence="8 10">CCMP2712</strain>
    </source>
</reference>
<evidence type="ECO:0000259" key="7">
    <source>
        <dbReference type="PROSITE" id="PS51084"/>
    </source>
</evidence>
<dbReference type="GeneID" id="17294549"/>
<dbReference type="EnsemblProtists" id="EKX37765">
    <property type="protein sequence ID" value="EKX37765"/>
    <property type="gene ID" value="GUITHDRAFT_154878"/>
</dbReference>
<dbReference type="OMA" id="WYLTEEM"/>
<dbReference type="KEGG" id="gtt:GUITHDRAFT_154878"/>
<dbReference type="RefSeq" id="XP_005824745.1">
    <property type="nucleotide sequence ID" value="XM_005824688.1"/>
</dbReference>
<dbReference type="GO" id="GO:0000166">
    <property type="term" value="F:nucleotide binding"/>
    <property type="evidence" value="ECO:0007669"/>
    <property type="project" value="UniProtKB-KW"/>
</dbReference>
<dbReference type="InterPro" id="IPR011146">
    <property type="entry name" value="HIT-like"/>
</dbReference>
<reference evidence="10" key="2">
    <citation type="submission" date="2012-11" db="EMBL/GenBank/DDBJ databases">
        <authorList>
            <person name="Kuo A."/>
            <person name="Curtis B.A."/>
            <person name="Tanifuji G."/>
            <person name="Burki F."/>
            <person name="Gruber A."/>
            <person name="Irimia M."/>
            <person name="Maruyama S."/>
            <person name="Arias M.C."/>
            <person name="Ball S.G."/>
            <person name="Gile G.H."/>
            <person name="Hirakawa Y."/>
            <person name="Hopkins J.F."/>
            <person name="Rensing S.A."/>
            <person name="Schmutz J."/>
            <person name="Symeonidi A."/>
            <person name="Elias M."/>
            <person name="Eveleigh R.J."/>
            <person name="Herman E.K."/>
            <person name="Klute M.J."/>
            <person name="Nakayama T."/>
            <person name="Obornik M."/>
            <person name="Reyes-Prieto A."/>
            <person name="Armbrust E.V."/>
            <person name="Aves S.J."/>
            <person name="Beiko R.G."/>
            <person name="Coutinho P."/>
            <person name="Dacks J.B."/>
            <person name="Durnford D.G."/>
            <person name="Fast N.M."/>
            <person name="Green B.R."/>
            <person name="Grisdale C."/>
            <person name="Hempe F."/>
            <person name="Henrissat B."/>
            <person name="Hoppner M.P."/>
            <person name="Ishida K.-I."/>
            <person name="Kim E."/>
            <person name="Koreny L."/>
            <person name="Kroth P.G."/>
            <person name="Liu Y."/>
            <person name="Malik S.-B."/>
            <person name="Maier U.G."/>
            <person name="McRose D."/>
            <person name="Mock T."/>
            <person name="Neilson J.A."/>
            <person name="Onodera N.T."/>
            <person name="Poole A.M."/>
            <person name="Pritham E.J."/>
            <person name="Richards T.A."/>
            <person name="Rocap G."/>
            <person name="Roy S.W."/>
            <person name="Sarai C."/>
            <person name="Schaack S."/>
            <person name="Shirato S."/>
            <person name="Slamovits C.H."/>
            <person name="Spencer D.F."/>
            <person name="Suzuki S."/>
            <person name="Worden A.Z."/>
            <person name="Zauner S."/>
            <person name="Barry K."/>
            <person name="Bell C."/>
            <person name="Bharti A.K."/>
            <person name="Crow J.A."/>
            <person name="Grimwood J."/>
            <person name="Kramer R."/>
            <person name="Lindquist E."/>
            <person name="Lucas S."/>
            <person name="Salamov A."/>
            <person name="McFadden G.I."/>
            <person name="Lane C.E."/>
            <person name="Keeling P.J."/>
            <person name="Gray M.W."/>
            <person name="Grigoriev I.V."/>
            <person name="Archibald J.M."/>
        </authorList>
    </citation>
    <scope>NUCLEOTIDE SEQUENCE</scope>
    <source>
        <strain evidence="10">CCMP2712</strain>
    </source>
</reference>
<reference evidence="9" key="3">
    <citation type="submission" date="2015-06" db="UniProtKB">
        <authorList>
            <consortium name="EnsemblProtists"/>
        </authorList>
    </citation>
    <scope>IDENTIFICATION</scope>
</reference>
<dbReference type="OrthoDB" id="1915375at2759"/>
<evidence type="ECO:0000256" key="2">
    <source>
        <dbReference type="ARBA" id="ARBA00022801"/>
    </source>
</evidence>
<feature type="chain" id="PRO_5008770272" description="HIT domain-containing protein" evidence="6">
    <location>
        <begin position="24"/>
        <end position="188"/>
    </location>
</feature>
<keyword evidence="2" id="KW-0378">Hydrolase</keyword>
<dbReference type="PANTHER" id="PTHR12486">
    <property type="entry name" value="APRATAXIN-RELATED"/>
    <property type="match status" value="1"/>
</dbReference>
<dbReference type="AlphaFoldDB" id="L1IPN2"/>
<dbReference type="InterPro" id="IPR036265">
    <property type="entry name" value="HIT-like_sf"/>
</dbReference>
<sequence>MRCRKGGLLVCLQLSVLFLPSICFLVLPCTMQDSSCSPKPRAEATRDNDFAKIIRGELRASVVFDSESFIVIKDRSPASKLHLQVIPKIPPVPRDVTSLTKEHSFMVESMHNVAVKQLKDHGYDIGESIIGFHIPPFISVPHLHMHVIAPSSSIVFWKRLKYLQGTCWFVDSKKLVESLRRGKSIGCV</sequence>
<dbReference type="InterPro" id="IPR001310">
    <property type="entry name" value="Histidine_triad_HIT"/>
</dbReference>
<feature type="signal peptide" evidence="6">
    <location>
        <begin position="1"/>
        <end position="23"/>
    </location>
</feature>
<evidence type="ECO:0000256" key="6">
    <source>
        <dbReference type="SAM" id="SignalP"/>
    </source>
</evidence>
<dbReference type="EMBL" id="JH993055">
    <property type="protein sequence ID" value="EKX37765.1"/>
    <property type="molecule type" value="Genomic_DNA"/>
</dbReference>
<keyword evidence="1" id="KW-0547">Nucleotide-binding</keyword>
<dbReference type="STRING" id="905079.L1IPN2"/>
<evidence type="ECO:0000256" key="3">
    <source>
        <dbReference type="PIRSR" id="PIRSR601310-1"/>
    </source>
</evidence>
<dbReference type="eggNOG" id="KOG4359">
    <property type="taxonomic scope" value="Eukaryota"/>
</dbReference>
<organism evidence="8">
    <name type="scientific">Guillardia theta (strain CCMP2712)</name>
    <name type="common">Cryptophyte</name>
    <dbReference type="NCBI Taxonomy" id="905079"/>
    <lineage>
        <taxon>Eukaryota</taxon>
        <taxon>Cryptophyceae</taxon>
        <taxon>Pyrenomonadales</taxon>
        <taxon>Geminigeraceae</taxon>
        <taxon>Guillardia</taxon>
    </lineage>
</organism>
<keyword evidence="6" id="KW-0732">Signal</keyword>
<proteinExistence type="predicted"/>
<feature type="short sequence motif" description="Histidine triad motif" evidence="4 5">
    <location>
        <begin position="142"/>
        <end position="146"/>
    </location>
</feature>
<evidence type="ECO:0000313" key="9">
    <source>
        <dbReference type="EnsemblProtists" id="EKX37765"/>
    </source>
</evidence>
<keyword evidence="10" id="KW-1185">Reference proteome</keyword>
<dbReference type="PROSITE" id="PS51084">
    <property type="entry name" value="HIT_2"/>
    <property type="match status" value="1"/>
</dbReference>
<gene>
    <name evidence="8" type="ORF">GUITHDRAFT_154878</name>
</gene>
<dbReference type="Pfam" id="PF11969">
    <property type="entry name" value="DcpS_C"/>
    <property type="match status" value="1"/>
</dbReference>
<dbReference type="Proteomes" id="UP000011087">
    <property type="component" value="Unassembled WGS sequence"/>
</dbReference>
<dbReference type="Gene3D" id="3.30.428.10">
    <property type="entry name" value="HIT-like"/>
    <property type="match status" value="1"/>
</dbReference>
<feature type="active site" description="Tele-AMP-histidine intermediate" evidence="3">
    <location>
        <position position="144"/>
    </location>
</feature>
<dbReference type="GO" id="GO:0016787">
    <property type="term" value="F:hydrolase activity"/>
    <property type="evidence" value="ECO:0007669"/>
    <property type="project" value="UniProtKB-KW"/>
</dbReference>
<protein>
    <recommendedName>
        <fullName evidence="7">HIT domain-containing protein</fullName>
    </recommendedName>
</protein>
<accession>L1IPN2</accession>
<evidence type="ECO:0000313" key="8">
    <source>
        <dbReference type="EMBL" id="EKX37765.1"/>
    </source>
</evidence>
<feature type="domain" description="HIT" evidence="7">
    <location>
        <begin position="49"/>
        <end position="157"/>
    </location>
</feature>
<evidence type="ECO:0000313" key="10">
    <source>
        <dbReference type="Proteomes" id="UP000011087"/>
    </source>
</evidence>
<evidence type="ECO:0000256" key="5">
    <source>
        <dbReference type="PROSITE-ProRule" id="PRU00464"/>
    </source>
</evidence>
<dbReference type="PaxDb" id="55529-EKX37765"/>
<evidence type="ECO:0000256" key="4">
    <source>
        <dbReference type="PIRSR" id="PIRSR601310-3"/>
    </source>
</evidence>
<name>L1IPN2_GUITC</name>
<evidence type="ECO:0000256" key="1">
    <source>
        <dbReference type="ARBA" id="ARBA00022741"/>
    </source>
</evidence>
<dbReference type="HOGENOM" id="CLU_056776_4_2_1"/>